<evidence type="ECO:0000256" key="5">
    <source>
        <dbReference type="RuleBase" id="RU364033"/>
    </source>
</evidence>
<protein>
    <recommendedName>
        <fullName evidence="5">Transcription elongation factor 1 homolog</fullName>
    </recommendedName>
</protein>
<dbReference type="SUPFAM" id="SSF57783">
    <property type="entry name" value="Zinc beta-ribbon"/>
    <property type="match status" value="1"/>
</dbReference>
<accession>A0A2P5EP20</accession>
<evidence type="ECO:0000313" key="6">
    <source>
        <dbReference type="EMBL" id="PON87284.1"/>
    </source>
</evidence>
<dbReference type="EMBL" id="JXTC01000119">
    <property type="protein sequence ID" value="PON87284.1"/>
    <property type="molecule type" value="Genomic_DNA"/>
</dbReference>
<evidence type="ECO:0000256" key="3">
    <source>
        <dbReference type="ARBA" id="ARBA00022833"/>
    </source>
</evidence>
<keyword evidence="3 5" id="KW-0862">Zinc</keyword>
<dbReference type="GO" id="GO:0008023">
    <property type="term" value="C:transcription elongation factor complex"/>
    <property type="evidence" value="ECO:0007669"/>
    <property type="project" value="TreeGrafter"/>
</dbReference>
<evidence type="ECO:0000256" key="2">
    <source>
        <dbReference type="ARBA" id="ARBA00009730"/>
    </source>
</evidence>
<dbReference type="GO" id="GO:0006368">
    <property type="term" value="P:transcription elongation by RNA polymerase II"/>
    <property type="evidence" value="ECO:0007669"/>
    <property type="project" value="TreeGrafter"/>
</dbReference>
<comment type="subcellular location">
    <subcellularLocation>
        <location evidence="1 5">Nucleus</location>
    </subcellularLocation>
</comment>
<keyword evidence="5" id="KW-0805">Transcription regulation</keyword>
<evidence type="ECO:0000256" key="4">
    <source>
        <dbReference type="ARBA" id="ARBA00023242"/>
    </source>
</evidence>
<evidence type="ECO:0000256" key="1">
    <source>
        <dbReference type="ARBA" id="ARBA00004123"/>
    </source>
</evidence>
<sequence>MGKRKSRRPKAPPKKQNKLETAFACPFCGHQKSVDCELEKKEKEYMFGTAACWVCNASYSAYINDTMNGLTSVNGSKMSNMMDDPVNDCERITSVEDVAA</sequence>
<keyword evidence="5" id="KW-0479">Metal-binding</keyword>
<dbReference type="Gene3D" id="2.20.25.190">
    <property type="match status" value="1"/>
</dbReference>
<gene>
    <name evidence="6" type="ORF">TorRG33x02_169200</name>
</gene>
<comment type="function">
    <text evidence="5">Transcription elongation factor implicated in the maintenance of proper chromatin structure in actively transcribed regions.</text>
</comment>
<keyword evidence="5" id="KW-0804">Transcription</keyword>
<dbReference type="AlphaFoldDB" id="A0A2P5EP20"/>
<organism evidence="6 7">
    <name type="scientific">Trema orientale</name>
    <name type="common">Charcoal tree</name>
    <name type="synonym">Celtis orientalis</name>
    <dbReference type="NCBI Taxonomy" id="63057"/>
    <lineage>
        <taxon>Eukaryota</taxon>
        <taxon>Viridiplantae</taxon>
        <taxon>Streptophyta</taxon>
        <taxon>Embryophyta</taxon>
        <taxon>Tracheophyta</taxon>
        <taxon>Spermatophyta</taxon>
        <taxon>Magnoliopsida</taxon>
        <taxon>eudicotyledons</taxon>
        <taxon>Gunneridae</taxon>
        <taxon>Pentapetalae</taxon>
        <taxon>rosids</taxon>
        <taxon>fabids</taxon>
        <taxon>Rosales</taxon>
        <taxon>Cannabaceae</taxon>
        <taxon>Trema</taxon>
    </lineage>
</organism>
<keyword evidence="6" id="KW-0648">Protein biosynthesis</keyword>
<dbReference type="Pfam" id="PF05129">
    <property type="entry name" value="Zn_ribbon_Elf1"/>
    <property type="match status" value="1"/>
</dbReference>
<keyword evidence="5" id="KW-0863">Zinc-finger</keyword>
<dbReference type="OrthoDB" id="637156at2759"/>
<dbReference type="InterPro" id="IPR038567">
    <property type="entry name" value="T_Elf1_sf"/>
</dbReference>
<evidence type="ECO:0000313" key="7">
    <source>
        <dbReference type="Proteomes" id="UP000237000"/>
    </source>
</evidence>
<dbReference type="PANTHER" id="PTHR20934:SF21">
    <property type="entry name" value="TRANSCRIPTION ELONGATION FACTOR 1 HOMOLOG"/>
    <property type="match status" value="1"/>
</dbReference>
<keyword evidence="7" id="KW-1185">Reference proteome</keyword>
<reference evidence="7" key="1">
    <citation type="submission" date="2016-06" db="EMBL/GenBank/DDBJ databases">
        <title>Parallel loss of symbiosis genes in relatives of nitrogen-fixing non-legume Parasponia.</title>
        <authorList>
            <person name="Van Velzen R."/>
            <person name="Holmer R."/>
            <person name="Bu F."/>
            <person name="Rutten L."/>
            <person name="Van Zeijl A."/>
            <person name="Liu W."/>
            <person name="Santuari L."/>
            <person name="Cao Q."/>
            <person name="Sharma T."/>
            <person name="Shen D."/>
            <person name="Roswanjaya Y."/>
            <person name="Wardhani T."/>
            <person name="Kalhor M.S."/>
            <person name="Jansen J."/>
            <person name="Van den Hoogen J."/>
            <person name="Gungor B."/>
            <person name="Hartog M."/>
            <person name="Hontelez J."/>
            <person name="Verver J."/>
            <person name="Yang W.-C."/>
            <person name="Schijlen E."/>
            <person name="Repin R."/>
            <person name="Schilthuizen M."/>
            <person name="Schranz E."/>
            <person name="Heidstra R."/>
            <person name="Miyata K."/>
            <person name="Fedorova E."/>
            <person name="Kohlen W."/>
            <person name="Bisseling T."/>
            <person name="Smit S."/>
            <person name="Geurts R."/>
        </authorList>
    </citation>
    <scope>NUCLEOTIDE SEQUENCE [LARGE SCALE GENOMIC DNA]</scope>
    <source>
        <strain evidence="7">cv. RG33-2</strain>
    </source>
</reference>
<keyword evidence="4 5" id="KW-0539">Nucleus</keyword>
<dbReference type="Proteomes" id="UP000237000">
    <property type="component" value="Unassembled WGS sequence"/>
</dbReference>
<dbReference type="InterPro" id="IPR007808">
    <property type="entry name" value="Elf1"/>
</dbReference>
<dbReference type="InParanoid" id="A0A2P5EP20"/>
<comment type="similarity">
    <text evidence="2 5">Belongs to the ELOF1 family.</text>
</comment>
<dbReference type="GO" id="GO:0003746">
    <property type="term" value="F:translation elongation factor activity"/>
    <property type="evidence" value="ECO:0007669"/>
    <property type="project" value="UniProtKB-KW"/>
</dbReference>
<dbReference type="GO" id="GO:0008270">
    <property type="term" value="F:zinc ion binding"/>
    <property type="evidence" value="ECO:0007669"/>
    <property type="project" value="UniProtKB-KW"/>
</dbReference>
<dbReference type="GO" id="GO:0000993">
    <property type="term" value="F:RNA polymerase II complex binding"/>
    <property type="evidence" value="ECO:0007669"/>
    <property type="project" value="TreeGrafter"/>
</dbReference>
<keyword evidence="6" id="KW-0251">Elongation factor</keyword>
<name>A0A2P5EP20_TREOI</name>
<comment type="caution">
    <text evidence="6">The sequence shown here is derived from an EMBL/GenBank/DDBJ whole genome shotgun (WGS) entry which is preliminary data.</text>
</comment>
<dbReference type="STRING" id="63057.A0A2P5EP20"/>
<dbReference type="PANTHER" id="PTHR20934">
    <property type="entry name" value="TRANSCRIPTION ELONGATION FACTOR 1 HOMOLOG"/>
    <property type="match status" value="1"/>
</dbReference>
<proteinExistence type="inferred from homology"/>